<accession>A0A7V2ZLB9</accession>
<dbReference type="InterPro" id="IPR021857">
    <property type="entry name" value="DUF3467"/>
</dbReference>
<gene>
    <name evidence="1" type="ORF">ENS31_11015</name>
</gene>
<comment type="caution">
    <text evidence="1">The sequence shown here is derived from an EMBL/GenBank/DDBJ whole genome shotgun (WGS) entry which is preliminary data.</text>
</comment>
<dbReference type="EMBL" id="DSUJ01000008">
    <property type="protein sequence ID" value="HFI92037.1"/>
    <property type="molecule type" value="Genomic_DNA"/>
</dbReference>
<reference evidence="1" key="1">
    <citation type="journal article" date="2020" name="mSystems">
        <title>Genome- and Community-Level Interaction Insights into Carbon Utilization and Element Cycling Functions of Hydrothermarchaeota in Hydrothermal Sediment.</title>
        <authorList>
            <person name="Zhou Z."/>
            <person name="Liu Y."/>
            <person name="Xu W."/>
            <person name="Pan J."/>
            <person name="Luo Z.H."/>
            <person name="Li M."/>
        </authorList>
    </citation>
    <scope>NUCLEOTIDE SEQUENCE [LARGE SCALE GENOMIC DNA]</scope>
    <source>
        <strain evidence="1">SpSt-479</strain>
    </source>
</reference>
<name>A0A7V2ZLB9_9BACT</name>
<evidence type="ECO:0000313" key="1">
    <source>
        <dbReference type="EMBL" id="HFI92037.1"/>
    </source>
</evidence>
<proteinExistence type="predicted"/>
<protein>
    <submittedName>
        <fullName evidence="1">DUF3467 domain-containing protein</fullName>
    </submittedName>
</protein>
<dbReference type="Pfam" id="PF11950">
    <property type="entry name" value="DUF3467"/>
    <property type="match status" value="1"/>
</dbReference>
<sequence length="108" mass="12231">MDSKQQPPQGQQINIELGEKEAEGIYSNLAIISHSPAEFVIDFTRIVPGVPKAKVHARIITTPQHAKMLMKALEDNIKKYEARFGEIRLEPPQNQHFGFVPIKDDKIN</sequence>
<organism evidence="1">
    <name type="scientific">Ignavibacterium album</name>
    <dbReference type="NCBI Taxonomy" id="591197"/>
    <lineage>
        <taxon>Bacteria</taxon>
        <taxon>Pseudomonadati</taxon>
        <taxon>Ignavibacteriota</taxon>
        <taxon>Ignavibacteria</taxon>
        <taxon>Ignavibacteriales</taxon>
        <taxon>Ignavibacteriaceae</taxon>
        <taxon>Ignavibacterium</taxon>
    </lineage>
</organism>
<dbReference type="RefSeq" id="WP_304144216.1">
    <property type="nucleotide sequence ID" value="NZ_JAOAIE010000036.1"/>
</dbReference>
<dbReference type="AlphaFoldDB" id="A0A7V2ZLB9"/>